<organism evidence="5 6">
    <name type="scientific">Nocardia lasii</name>
    <dbReference type="NCBI Taxonomy" id="1616107"/>
    <lineage>
        <taxon>Bacteria</taxon>
        <taxon>Bacillati</taxon>
        <taxon>Actinomycetota</taxon>
        <taxon>Actinomycetes</taxon>
        <taxon>Mycobacteriales</taxon>
        <taxon>Nocardiaceae</taxon>
        <taxon>Nocardia</taxon>
    </lineage>
</organism>
<gene>
    <name evidence="5" type="ORF">ACFP3H_13950</name>
</gene>
<feature type="compositionally biased region" description="Basic and acidic residues" evidence="3">
    <location>
        <begin position="137"/>
        <end position="175"/>
    </location>
</feature>
<dbReference type="Gene3D" id="1.10.10.10">
    <property type="entry name" value="Winged helix-like DNA-binding domain superfamily/Winged helix DNA-binding domain"/>
    <property type="match status" value="1"/>
</dbReference>
<reference evidence="6" key="1">
    <citation type="journal article" date="2019" name="Int. J. Syst. Evol. Microbiol.">
        <title>The Global Catalogue of Microorganisms (GCM) 10K type strain sequencing project: providing services to taxonomists for standard genome sequencing and annotation.</title>
        <authorList>
            <consortium name="The Broad Institute Genomics Platform"/>
            <consortium name="The Broad Institute Genome Sequencing Center for Infectious Disease"/>
            <person name="Wu L."/>
            <person name="Ma J."/>
        </authorList>
    </citation>
    <scope>NUCLEOTIDE SEQUENCE [LARGE SCALE GENOMIC DNA]</scope>
    <source>
        <strain evidence="6">CCUG 36956</strain>
    </source>
</reference>
<evidence type="ECO:0000313" key="6">
    <source>
        <dbReference type="Proteomes" id="UP001596223"/>
    </source>
</evidence>
<dbReference type="InterPro" id="IPR036390">
    <property type="entry name" value="WH_DNA-bd_sf"/>
</dbReference>
<proteinExistence type="predicted"/>
<dbReference type="InterPro" id="IPR050707">
    <property type="entry name" value="HTH_MetabolicPath_Reg"/>
</dbReference>
<dbReference type="InterPro" id="IPR036388">
    <property type="entry name" value="WH-like_DNA-bd_sf"/>
</dbReference>
<name>A0ABW1JTC0_9NOCA</name>
<dbReference type="PANTHER" id="PTHR30136">
    <property type="entry name" value="HELIX-TURN-HELIX TRANSCRIPTIONAL REGULATOR, ICLR FAMILY"/>
    <property type="match status" value="1"/>
</dbReference>
<dbReference type="PANTHER" id="PTHR30136:SF24">
    <property type="entry name" value="HTH-TYPE TRANSCRIPTIONAL REPRESSOR ALLR"/>
    <property type="match status" value="1"/>
</dbReference>
<dbReference type="Pfam" id="PF09339">
    <property type="entry name" value="HTH_IclR"/>
    <property type="match status" value="1"/>
</dbReference>
<accession>A0ABW1JTC0</accession>
<dbReference type="SUPFAM" id="SSF46785">
    <property type="entry name" value="Winged helix' DNA-binding domain"/>
    <property type="match status" value="1"/>
</dbReference>
<evidence type="ECO:0000256" key="3">
    <source>
        <dbReference type="SAM" id="MobiDB-lite"/>
    </source>
</evidence>
<sequence>MTASPPTDRVVSVVELLAARAPLHAAAIADTLELSRSTVGAILTTLDARSWVQRLPDLTYRLGPAFPHHVRPANQLAMPPNAQNALRALADRVGCGAALAAVTERSMTFVALAAPTRSTTPDHPTTAVDHNLIGTATDHDRTHTDPNRRAHRAATDHGRIPTAAEHGRPATASDHDFPLISTITGHGRIPTGIEVGTRLPLRAPAAAAVIAFSPPQRQRAWLDSADPTQRRELSTALTEIRSTGLAIWGIDPADLATLDVLAEVAGHLAHSPATGPLRRRVLGLLAGLSGYPHTLADLNSDRPLPLAYLAAPVFDHDDIPRWELQIGPLHPAVSPTTRNRYRAELLTTAGILSADPPD</sequence>
<keyword evidence="6" id="KW-1185">Reference proteome</keyword>
<feature type="region of interest" description="Disordered" evidence="3">
    <location>
        <begin position="136"/>
        <end position="175"/>
    </location>
</feature>
<dbReference type="EMBL" id="JBHSQN010000009">
    <property type="protein sequence ID" value="MFC6012157.1"/>
    <property type="molecule type" value="Genomic_DNA"/>
</dbReference>
<keyword evidence="2" id="KW-0804">Transcription</keyword>
<evidence type="ECO:0000256" key="1">
    <source>
        <dbReference type="ARBA" id="ARBA00023015"/>
    </source>
</evidence>
<dbReference type="RefSeq" id="WP_378605203.1">
    <property type="nucleotide sequence ID" value="NZ_JBHSQN010000009.1"/>
</dbReference>
<feature type="domain" description="HTH iclR-type" evidence="4">
    <location>
        <begin position="8"/>
        <end position="55"/>
    </location>
</feature>
<dbReference type="InterPro" id="IPR005471">
    <property type="entry name" value="Tscrpt_reg_IclR_N"/>
</dbReference>
<dbReference type="Gene3D" id="3.30.450.40">
    <property type="match status" value="1"/>
</dbReference>
<comment type="caution">
    <text evidence="5">The sequence shown here is derived from an EMBL/GenBank/DDBJ whole genome shotgun (WGS) entry which is preliminary data.</text>
</comment>
<evidence type="ECO:0000256" key="2">
    <source>
        <dbReference type="ARBA" id="ARBA00023163"/>
    </source>
</evidence>
<dbReference type="Proteomes" id="UP001596223">
    <property type="component" value="Unassembled WGS sequence"/>
</dbReference>
<evidence type="ECO:0000259" key="4">
    <source>
        <dbReference type="Pfam" id="PF09339"/>
    </source>
</evidence>
<dbReference type="InterPro" id="IPR029016">
    <property type="entry name" value="GAF-like_dom_sf"/>
</dbReference>
<keyword evidence="1" id="KW-0805">Transcription regulation</keyword>
<dbReference type="SUPFAM" id="SSF55781">
    <property type="entry name" value="GAF domain-like"/>
    <property type="match status" value="1"/>
</dbReference>
<protein>
    <submittedName>
        <fullName evidence="5">Helix-turn-helix domain-containing protein</fullName>
    </submittedName>
</protein>
<evidence type="ECO:0000313" key="5">
    <source>
        <dbReference type="EMBL" id="MFC6012157.1"/>
    </source>
</evidence>